<feature type="chain" id="PRO_5033731374" evidence="2">
    <location>
        <begin position="24"/>
        <end position="236"/>
    </location>
</feature>
<protein>
    <submittedName>
        <fullName evidence="4">Porin family protein</fullName>
    </submittedName>
</protein>
<gene>
    <name evidence="5" type="ORF">AUP44_10760</name>
    <name evidence="4" type="ORF">DCK97_24765</name>
</gene>
<dbReference type="InterPro" id="IPR011250">
    <property type="entry name" value="OMP/PagP_B-barrel"/>
</dbReference>
<dbReference type="EMBL" id="LPZR01000184">
    <property type="protein sequence ID" value="KYO50998.1"/>
    <property type="molecule type" value="Genomic_DNA"/>
</dbReference>
<dbReference type="RefSeq" id="WP_062767185.1">
    <property type="nucleotide sequence ID" value="NZ_CP121027.1"/>
</dbReference>
<dbReference type="Proteomes" id="UP000075787">
    <property type="component" value="Unassembled WGS sequence"/>
</dbReference>
<dbReference type="OrthoDB" id="189250at2"/>
<dbReference type="InterPro" id="IPR027385">
    <property type="entry name" value="Beta-barrel_OMP"/>
</dbReference>
<feature type="domain" description="Outer membrane protein beta-barrel" evidence="3">
    <location>
        <begin position="8"/>
        <end position="233"/>
    </location>
</feature>
<sequence>MTRKLTVAAMAVAFCALPAFAYAQDVASEIALRRGGEPGWYGSLLGGANMETDTSFTSGLAGGKIEQEFKTGFGVLGAVGYDFGRVAQWGGFRTELEIGYRQNNIDNHTVGGVDQPDSNGKSKVWSGMLNVYHDFYLPASRLTPYLGLGVGGAYVEADGYSADGSPTLLDDDDTVFAYQAMLGASYALSPSMSLIGEYRYFGTQGVELTTTAADGARTSSDSYGSHNVMVGLRVNF</sequence>
<dbReference type="GeneID" id="97242230"/>
<organism evidence="5 6">
    <name type="scientific">Tistrella mobilis</name>
    <dbReference type="NCBI Taxonomy" id="171437"/>
    <lineage>
        <taxon>Bacteria</taxon>
        <taxon>Pseudomonadati</taxon>
        <taxon>Pseudomonadota</taxon>
        <taxon>Alphaproteobacteria</taxon>
        <taxon>Geminicoccales</taxon>
        <taxon>Geminicoccaceae</taxon>
        <taxon>Tistrella</taxon>
    </lineage>
</organism>
<proteinExistence type="predicted"/>
<dbReference type="AlphaFoldDB" id="A0A161R0W1"/>
<evidence type="ECO:0000256" key="1">
    <source>
        <dbReference type="ARBA" id="ARBA00022729"/>
    </source>
</evidence>
<comment type="caution">
    <text evidence="5">The sequence shown here is derived from an EMBL/GenBank/DDBJ whole genome shotgun (WGS) entry which is preliminary data.</text>
</comment>
<name>A0A161R0W1_9PROT</name>
<evidence type="ECO:0000259" key="3">
    <source>
        <dbReference type="Pfam" id="PF13505"/>
    </source>
</evidence>
<keyword evidence="1 2" id="KW-0732">Signal</keyword>
<dbReference type="EMBL" id="DMAI01000401">
    <property type="protein sequence ID" value="HAE50630.1"/>
    <property type="molecule type" value="Genomic_DNA"/>
</dbReference>
<dbReference type="SUPFAM" id="SSF56925">
    <property type="entry name" value="OMPA-like"/>
    <property type="match status" value="1"/>
</dbReference>
<accession>A0A161R0W1</accession>
<reference evidence="5 6" key="1">
    <citation type="submission" date="2015-12" db="EMBL/GenBank/DDBJ databases">
        <title>Genome sequence of Tistrella mobilis MCCC 1A02139.</title>
        <authorList>
            <person name="Lu L."/>
            <person name="Lai Q."/>
            <person name="Shao Z."/>
            <person name="Qian P."/>
        </authorList>
    </citation>
    <scope>NUCLEOTIDE SEQUENCE [LARGE SCALE GENOMIC DNA]</scope>
    <source>
        <strain evidence="5 6">MCCC 1A02139</strain>
    </source>
</reference>
<dbReference type="Gene3D" id="2.40.160.20">
    <property type="match status" value="1"/>
</dbReference>
<dbReference type="Pfam" id="PF13505">
    <property type="entry name" value="OMP_b-brl"/>
    <property type="match status" value="1"/>
</dbReference>
<evidence type="ECO:0000313" key="5">
    <source>
        <dbReference type="EMBL" id="KYO50998.1"/>
    </source>
</evidence>
<evidence type="ECO:0000256" key="2">
    <source>
        <dbReference type="SAM" id="SignalP"/>
    </source>
</evidence>
<evidence type="ECO:0000313" key="4">
    <source>
        <dbReference type="EMBL" id="HAE50630.1"/>
    </source>
</evidence>
<evidence type="ECO:0000313" key="6">
    <source>
        <dbReference type="Proteomes" id="UP000075787"/>
    </source>
</evidence>
<feature type="signal peptide" evidence="2">
    <location>
        <begin position="1"/>
        <end position="23"/>
    </location>
</feature>
<evidence type="ECO:0000313" key="7">
    <source>
        <dbReference type="Proteomes" id="UP000257706"/>
    </source>
</evidence>
<reference evidence="4 7" key="2">
    <citation type="journal article" date="2018" name="Nat. Biotechnol.">
        <title>A standardized bacterial taxonomy based on genome phylogeny substantially revises the tree of life.</title>
        <authorList>
            <person name="Parks D.H."/>
            <person name="Chuvochina M."/>
            <person name="Waite D.W."/>
            <person name="Rinke C."/>
            <person name="Skarshewski A."/>
            <person name="Chaumeil P.A."/>
            <person name="Hugenholtz P."/>
        </authorList>
    </citation>
    <scope>NUCLEOTIDE SEQUENCE [LARGE SCALE GENOMIC DNA]</scope>
    <source>
        <strain evidence="4">UBA8739</strain>
    </source>
</reference>
<dbReference type="Proteomes" id="UP000257706">
    <property type="component" value="Unassembled WGS sequence"/>
</dbReference>